<feature type="compositionally biased region" description="Acidic residues" evidence="1">
    <location>
        <begin position="501"/>
        <end position="520"/>
    </location>
</feature>
<feature type="region of interest" description="Disordered" evidence="1">
    <location>
        <begin position="333"/>
        <end position="357"/>
    </location>
</feature>
<feature type="region of interest" description="Disordered" evidence="1">
    <location>
        <begin position="495"/>
        <end position="520"/>
    </location>
</feature>
<evidence type="ECO:0000256" key="1">
    <source>
        <dbReference type="SAM" id="MobiDB-lite"/>
    </source>
</evidence>
<dbReference type="InterPro" id="IPR051254">
    <property type="entry name" value="PPP1R15"/>
</dbReference>
<dbReference type="PANTHER" id="PTHR16489">
    <property type="entry name" value="GH11727P"/>
    <property type="match status" value="1"/>
</dbReference>
<reference evidence="2" key="1">
    <citation type="submission" date="2021-12" db="EMBL/GenBank/DDBJ databases">
        <authorList>
            <person name="King R."/>
        </authorList>
    </citation>
    <scope>NUCLEOTIDE SEQUENCE</scope>
</reference>
<sequence length="822" mass="93465">MYSVGKDWRENHNINMFDPRRLNIQNYNTEAHQKEMKHAFGEGILTNLHLLPDPLKKNLADSIITGENKQNSANRDKTFLNTTIEPPKMEQAPPTFGGITSFFSGVLSVITGAMANWRPKSPVQYYDCFDDGPQGAPLAWHLSNSEVQNKSVRDIHSNSKTDMNIDCKTAVAQCEEKLNKVRLLLSSKPIQAPKFRTRRPKKAFVEPGSVEESFEDAFSPDDFISVSSNTYVEYYSQFQIHDEDLLQVASPNIKVEKSVHNDTDIIETLTEVPIKCEEVSIKSNCDKDQKVTQTKEVFEQKTEKNNAENLCKEQLISSCEDKLSKLKALLQEKRKKKTAEANSPDSVPEAIIKSNEKLKPNDKIKDKHYKNPCRTTDKRKKTYLKKSIQDDLLFAQEIDGDNLSSVENSPSVNSLDRLSDSADPFQTKTVTPNDTMEYFDEVSGRFRSTSTTESEDSFQIVFSDSPKETRTKRVSECDSEDSFIVFEESPDSCYTSNDVFGDSDDSNGEYTDSEADLSDTEDMQVTKLSHSMSRTLSDLTDGSLYEDNSMDEVDCAVRSVCDEIPSQEISDLSENVSDANGELKSTGLLLSDERKMQKRKLPAKSVRFSSDPPKVHVMRVWAFAARQARAGHWERCALDRDRFKRRIADVDMAVSWVLQPRHRSRVMFQRFMPWWNAQKRKELAEKKAREEEEKVKKEQEEKARIEAEEKREENQVHGNDLVNDCVRVNDNDCVHINDNHVAVNDEGQKHDDVSMNDGVKIVNDDTDKIENKLNNITINGFVDKAHVNNKSLLNDDSTKNGLINDKQNDFTSKLRSGGLSNT</sequence>
<feature type="compositionally biased region" description="Polar residues" evidence="1">
    <location>
        <begin position="402"/>
        <end position="416"/>
    </location>
</feature>
<protein>
    <recommendedName>
        <fullName evidence="4">Protein phosphatase 1 regulatory subunit 15A/B C-terminal domain-containing protein</fullName>
    </recommendedName>
</protein>
<name>A0ABN8EDN2_CHISP</name>
<accession>A0ABN8EDN2</accession>
<feature type="region of interest" description="Disordered" evidence="1">
    <location>
        <begin position="402"/>
        <end position="431"/>
    </location>
</feature>
<evidence type="ECO:0008006" key="4">
    <source>
        <dbReference type="Google" id="ProtNLM"/>
    </source>
</evidence>
<proteinExistence type="predicted"/>
<evidence type="ECO:0000313" key="3">
    <source>
        <dbReference type="Proteomes" id="UP001153292"/>
    </source>
</evidence>
<keyword evidence="3" id="KW-1185">Reference proteome</keyword>
<dbReference type="PANTHER" id="PTHR16489:SF12">
    <property type="entry name" value="GH11727P"/>
    <property type="match status" value="1"/>
</dbReference>
<gene>
    <name evidence="2" type="ORF">CHILSU_LOCUS7848</name>
</gene>
<evidence type="ECO:0000313" key="2">
    <source>
        <dbReference type="EMBL" id="CAH0689292.1"/>
    </source>
</evidence>
<dbReference type="EMBL" id="OU963922">
    <property type="protein sequence ID" value="CAH0689292.1"/>
    <property type="molecule type" value="Genomic_DNA"/>
</dbReference>
<organism evidence="2 3">
    <name type="scientific">Chilo suppressalis</name>
    <name type="common">Asiatic rice borer moth</name>
    <dbReference type="NCBI Taxonomy" id="168631"/>
    <lineage>
        <taxon>Eukaryota</taxon>
        <taxon>Metazoa</taxon>
        <taxon>Ecdysozoa</taxon>
        <taxon>Arthropoda</taxon>
        <taxon>Hexapoda</taxon>
        <taxon>Insecta</taxon>
        <taxon>Pterygota</taxon>
        <taxon>Neoptera</taxon>
        <taxon>Endopterygota</taxon>
        <taxon>Lepidoptera</taxon>
        <taxon>Glossata</taxon>
        <taxon>Ditrysia</taxon>
        <taxon>Pyraloidea</taxon>
        <taxon>Crambidae</taxon>
        <taxon>Crambinae</taxon>
        <taxon>Chilo</taxon>
    </lineage>
</organism>
<dbReference type="Proteomes" id="UP001153292">
    <property type="component" value="Chromosome 29"/>
</dbReference>
<feature type="region of interest" description="Disordered" evidence="1">
    <location>
        <begin position="686"/>
        <end position="715"/>
    </location>
</feature>